<sequence>MKSLLLVCFFFASSLLSHAQLHESKAIYLEALNQYTLQSDSLYAGNRNHESKTIYLELPGDLDGLPDSLNGYRIVILTQENIKQVYRANNNRLIHTKLFPLRVETGRIIISFIPYSGVRKWNGNLDLSLGDGVQVHFQYDCQSESFQYERVVSWGI</sequence>
<dbReference type="RefSeq" id="WP_076668652.1">
    <property type="nucleotide sequence ID" value="NZ_FTPP01000002.1"/>
</dbReference>
<keyword evidence="1" id="KW-0732">Signal</keyword>
<reference evidence="3" key="1">
    <citation type="submission" date="2017-01" db="EMBL/GenBank/DDBJ databases">
        <authorList>
            <person name="Varghese N."/>
            <person name="Submissions S."/>
        </authorList>
    </citation>
    <scope>NUCLEOTIDE SEQUENCE [LARGE SCALE GENOMIC DNA]</scope>
    <source>
        <strain evidence="3">LP100</strain>
    </source>
</reference>
<keyword evidence="3" id="KW-1185">Reference proteome</keyword>
<proteinExistence type="predicted"/>
<evidence type="ECO:0000313" key="2">
    <source>
        <dbReference type="EMBL" id="SIT89712.1"/>
    </source>
</evidence>
<feature type="signal peptide" evidence="1">
    <location>
        <begin position="1"/>
        <end position="19"/>
    </location>
</feature>
<dbReference type="EMBL" id="FTPP01000002">
    <property type="protein sequence ID" value="SIT89712.1"/>
    <property type="molecule type" value="Genomic_DNA"/>
</dbReference>
<name>A0A1R3XE69_9BACT</name>
<protein>
    <recommendedName>
        <fullName evidence="4">DUF4251 domain-containing protein</fullName>
    </recommendedName>
</protein>
<dbReference type="Proteomes" id="UP000187181">
    <property type="component" value="Unassembled WGS sequence"/>
</dbReference>
<evidence type="ECO:0000256" key="1">
    <source>
        <dbReference type="SAM" id="SignalP"/>
    </source>
</evidence>
<dbReference type="AlphaFoldDB" id="A0A1R3XE69"/>
<gene>
    <name evidence="2" type="ORF">SAMN05444128_2102</name>
</gene>
<dbReference type="STRING" id="1317125.SAMN05444128_2102"/>
<dbReference type="OrthoDB" id="852461at2"/>
<feature type="chain" id="PRO_5010221836" description="DUF4251 domain-containing protein" evidence="1">
    <location>
        <begin position="20"/>
        <end position="156"/>
    </location>
</feature>
<accession>A0A1R3XE69</accession>
<organism evidence="2 3">
    <name type="scientific">Pontibacter indicus</name>
    <dbReference type="NCBI Taxonomy" id="1317125"/>
    <lineage>
        <taxon>Bacteria</taxon>
        <taxon>Pseudomonadati</taxon>
        <taxon>Bacteroidota</taxon>
        <taxon>Cytophagia</taxon>
        <taxon>Cytophagales</taxon>
        <taxon>Hymenobacteraceae</taxon>
        <taxon>Pontibacter</taxon>
    </lineage>
</organism>
<evidence type="ECO:0008006" key="4">
    <source>
        <dbReference type="Google" id="ProtNLM"/>
    </source>
</evidence>
<evidence type="ECO:0000313" key="3">
    <source>
        <dbReference type="Proteomes" id="UP000187181"/>
    </source>
</evidence>